<feature type="region of interest" description="Disordered" evidence="1">
    <location>
        <begin position="1"/>
        <end position="27"/>
    </location>
</feature>
<accession>A0ABV3V2E7</accession>
<feature type="compositionally biased region" description="Polar residues" evidence="1">
    <location>
        <begin position="1"/>
        <end position="16"/>
    </location>
</feature>
<reference evidence="3 4" key="1">
    <citation type="journal article" date="2024" name="Fungal Genet. Biol.">
        <title>The porcine skin microbiome exhibits broad fungal antagonism.</title>
        <authorList>
            <person name="De La Cruz K.F."/>
            <person name="Townsend E.C."/>
            <person name="Alex Cheong J.Z."/>
            <person name="Salamzade R."/>
            <person name="Liu A."/>
            <person name="Sandstrom S."/>
            <person name="Davila E."/>
            <person name="Huang L."/>
            <person name="Xu K.H."/>
            <person name="Wu S.Y."/>
            <person name="Meudt J.J."/>
            <person name="Shanmuganayagam D."/>
            <person name="Gibson A.L.F."/>
            <person name="Kalan L.R."/>
        </authorList>
    </citation>
    <scope>NUCLEOTIDE SEQUENCE [LARGE SCALE GENOMIC DNA]</scope>
    <source>
        <strain evidence="3 4">LK2625</strain>
    </source>
</reference>
<evidence type="ECO:0000256" key="2">
    <source>
        <dbReference type="SAM" id="Phobius"/>
    </source>
</evidence>
<feature type="region of interest" description="Disordered" evidence="1">
    <location>
        <begin position="60"/>
        <end position="116"/>
    </location>
</feature>
<keyword evidence="2" id="KW-1133">Transmembrane helix</keyword>
<dbReference type="EMBL" id="JAYWLU010000006">
    <property type="protein sequence ID" value="MEX3594538.1"/>
    <property type="molecule type" value="Genomic_DNA"/>
</dbReference>
<dbReference type="Proteomes" id="UP001558481">
    <property type="component" value="Unassembled WGS sequence"/>
</dbReference>
<keyword evidence="4" id="KW-1185">Reference proteome</keyword>
<dbReference type="RefSeq" id="WP_095797711.1">
    <property type="nucleotide sequence ID" value="NZ_CAUREL010000019.1"/>
</dbReference>
<name>A0ABV3V2E7_9MICC</name>
<evidence type="ECO:0000313" key="4">
    <source>
        <dbReference type="Proteomes" id="UP001558481"/>
    </source>
</evidence>
<keyword evidence="2" id="KW-0472">Membrane</keyword>
<evidence type="ECO:0000313" key="3">
    <source>
        <dbReference type="EMBL" id="MEX3594538.1"/>
    </source>
</evidence>
<evidence type="ECO:0000256" key="1">
    <source>
        <dbReference type="SAM" id="MobiDB-lite"/>
    </source>
</evidence>
<evidence type="ECO:0008006" key="5">
    <source>
        <dbReference type="Google" id="ProtNLM"/>
    </source>
</evidence>
<proteinExistence type="predicted"/>
<protein>
    <recommendedName>
        <fullName evidence="5">DUF4232 domain-containing protein</fullName>
    </recommendedName>
</protein>
<feature type="transmembrane region" description="Helical" evidence="2">
    <location>
        <begin position="35"/>
        <end position="59"/>
    </location>
</feature>
<feature type="compositionally biased region" description="Polar residues" evidence="1">
    <location>
        <begin position="70"/>
        <end position="83"/>
    </location>
</feature>
<comment type="caution">
    <text evidence="3">The sequence shown here is derived from an EMBL/GenBank/DDBJ whole genome shotgun (WGS) entry which is preliminary data.</text>
</comment>
<keyword evidence="2" id="KW-0812">Transmembrane</keyword>
<gene>
    <name evidence="3" type="ORF">VVR66_07420</name>
</gene>
<organism evidence="3 4">
    <name type="scientific">Kocuria carniphila</name>
    <dbReference type="NCBI Taxonomy" id="262208"/>
    <lineage>
        <taxon>Bacteria</taxon>
        <taxon>Bacillati</taxon>
        <taxon>Actinomycetota</taxon>
        <taxon>Actinomycetes</taxon>
        <taxon>Micrococcales</taxon>
        <taxon>Micrococcaceae</taxon>
        <taxon>Kocuria</taxon>
    </lineage>
</organism>
<sequence length="243" mass="25638">MATNGSEQRDSPNSGASHGDSGDRLPPSVYRRRRVIALVVLLVLVVALIWGISSVVSALTGSSEDPEQPPTQTQVTAEPTQAATVDPNDKFADFTPRPTPSGDKESEGSSASPAAAEECGANLTLTASTDKQTYPADQEPVLVMTMENTGEQPCRVNAGTNAMNYVVTSGSDVIFDSRHCAAEGEDRNVTLEPGKTEEARLAWNRIRTAEGCPADQAKAMAGYYNLTVGLGEQSSSSATFVLE</sequence>